<dbReference type="GO" id="GO:0008234">
    <property type="term" value="F:cysteine-type peptidase activity"/>
    <property type="evidence" value="ECO:0007669"/>
    <property type="project" value="InterPro"/>
</dbReference>
<dbReference type="InterPro" id="IPR039417">
    <property type="entry name" value="Peptidase_C1A_papain-like"/>
</dbReference>
<comment type="similarity">
    <text evidence="1">Belongs to the peptidase C1 family.</text>
</comment>
<keyword evidence="2" id="KW-1015">Disulfide bond</keyword>
<evidence type="ECO:0000313" key="6">
    <source>
        <dbReference type="Proteomes" id="UP000007264"/>
    </source>
</evidence>
<dbReference type="OrthoDB" id="10253408at2759"/>
<dbReference type="Gene3D" id="3.90.70.10">
    <property type="entry name" value="Cysteine proteinases"/>
    <property type="match status" value="1"/>
</dbReference>
<dbReference type="PROSITE" id="PS00640">
    <property type="entry name" value="THIOL_PROTEASE_ASN"/>
    <property type="match status" value="1"/>
</dbReference>
<dbReference type="RefSeq" id="XP_005645476.1">
    <property type="nucleotide sequence ID" value="XM_005645419.1"/>
</dbReference>
<dbReference type="InterPro" id="IPR000169">
    <property type="entry name" value="Pept_cys_AS"/>
</dbReference>
<protein>
    <recommendedName>
        <fullName evidence="7">Cysteine proteinase</fullName>
    </recommendedName>
</protein>
<dbReference type="InterPro" id="IPR025661">
    <property type="entry name" value="Pept_asp_AS"/>
</dbReference>
<dbReference type="eggNOG" id="KOG1543">
    <property type="taxonomic scope" value="Eukaryota"/>
</dbReference>
<dbReference type="PROSITE" id="PS00139">
    <property type="entry name" value="THIOL_PROTEASE_CYS"/>
    <property type="match status" value="1"/>
</dbReference>
<evidence type="ECO:0000259" key="3">
    <source>
        <dbReference type="SMART" id="SM00645"/>
    </source>
</evidence>
<dbReference type="AlphaFoldDB" id="I0YRB3"/>
<proteinExistence type="inferred from homology"/>
<dbReference type="CDD" id="cd02248">
    <property type="entry name" value="Peptidase_C1A"/>
    <property type="match status" value="1"/>
</dbReference>
<evidence type="ECO:0000256" key="1">
    <source>
        <dbReference type="ARBA" id="ARBA00008455"/>
    </source>
</evidence>
<dbReference type="Pfam" id="PF08246">
    <property type="entry name" value="Inhibitor_I29"/>
    <property type="match status" value="1"/>
</dbReference>
<keyword evidence="6" id="KW-1185">Reference proteome</keyword>
<dbReference type="PANTHER" id="PTHR12411">
    <property type="entry name" value="CYSTEINE PROTEASE FAMILY C1-RELATED"/>
    <property type="match status" value="1"/>
</dbReference>
<dbReference type="STRING" id="574566.I0YRB3"/>
<comment type="caution">
    <text evidence="5">The sequence shown here is derived from an EMBL/GenBank/DDBJ whole genome shotgun (WGS) entry which is preliminary data.</text>
</comment>
<dbReference type="PRINTS" id="PR00705">
    <property type="entry name" value="PAPAIN"/>
</dbReference>
<dbReference type="FunFam" id="3.90.70.10:FF:000332">
    <property type="entry name" value="Cathepsin L1"/>
    <property type="match status" value="1"/>
</dbReference>
<accession>I0YRB3</accession>
<dbReference type="EMBL" id="AGSI01000014">
    <property type="protein sequence ID" value="EIE20932.1"/>
    <property type="molecule type" value="Genomic_DNA"/>
</dbReference>
<evidence type="ECO:0000256" key="2">
    <source>
        <dbReference type="ARBA" id="ARBA00023157"/>
    </source>
</evidence>
<gene>
    <name evidence="5" type="ORF">COCSUDRAFT_18161</name>
</gene>
<evidence type="ECO:0008006" key="7">
    <source>
        <dbReference type="Google" id="ProtNLM"/>
    </source>
</evidence>
<dbReference type="KEGG" id="csl:COCSUDRAFT_18161"/>
<organism evidence="5 6">
    <name type="scientific">Coccomyxa subellipsoidea (strain C-169)</name>
    <name type="common">Green microalga</name>
    <dbReference type="NCBI Taxonomy" id="574566"/>
    <lineage>
        <taxon>Eukaryota</taxon>
        <taxon>Viridiplantae</taxon>
        <taxon>Chlorophyta</taxon>
        <taxon>core chlorophytes</taxon>
        <taxon>Trebouxiophyceae</taxon>
        <taxon>Trebouxiophyceae incertae sedis</taxon>
        <taxon>Coccomyxaceae</taxon>
        <taxon>Coccomyxa</taxon>
        <taxon>Coccomyxa subellipsoidea</taxon>
    </lineage>
</organism>
<dbReference type="InterPro" id="IPR025660">
    <property type="entry name" value="Pept_his_AS"/>
</dbReference>
<sequence>MTFTRLFNKKYSNEEEAALRLNIFKTNVDYITSVNSAQQSYQASKHFSENTQQTALSSLFLSQLAHTDLLPQLGLNEFADQTWEEFSSTHLGLNAGEDGSFRSSANTGFRHADVTPANSINWVEAGAVTPVKNQAFCGSCWAFSTTGSVEGANFLATGDLVSLSEQQLVDCDTKKDQGCGGGLMDYAFDYIIKNGGLDTEEDYSYWSVGGFCNKLREERTVVSIDGYEDVPVNDEVALAKAVSKQPVSVAICASEAMQFYSSGVIAAKGSCIGLNHGVLAAGYDVDESGKPYWLVKNSWGGTWGMQGYMKLEKDSSVKEGACGIAMAASYPVKSSPNPKHVPEVCGYFGWSECEYGSKCSCNFDLLGIFCLQWGCQTSTGISAPQMA</sequence>
<dbReference type="SMART" id="SM00848">
    <property type="entry name" value="Inhibitor_I29"/>
    <property type="match status" value="1"/>
</dbReference>
<feature type="domain" description="Cathepsin propeptide inhibitor" evidence="4">
    <location>
        <begin position="2"/>
        <end position="86"/>
    </location>
</feature>
<dbReference type="InterPro" id="IPR013128">
    <property type="entry name" value="Peptidase_C1A"/>
</dbReference>
<dbReference type="PROSITE" id="PS00639">
    <property type="entry name" value="THIOL_PROTEASE_HIS"/>
    <property type="match status" value="1"/>
</dbReference>
<dbReference type="GeneID" id="17038911"/>
<evidence type="ECO:0000313" key="5">
    <source>
        <dbReference type="EMBL" id="EIE20932.1"/>
    </source>
</evidence>
<reference evidence="5 6" key="1">
    <citation type="journal article" date="2012" name="Genome Biol.">
        <title>The genome of the polar eukaryotic microalga coccomyxa subellipsoidea reveals traits of cold adaptation.</title>
        <authorList>
            <person name="Blanc G."/>
            <person name="Agarkova I."/>
            <person name="Grimwood J."/>
            <person name="Kuo A."/>
            <person name="Brueggeman A."/>
            <person name="Dunigan D."/>
            <person name="Gurnon J."/>
            <person name="Ladunga I."/>
            <person name="Lindquist E."/>
            <person name="Lucas S."/>
            <person name="Pangilinan J."/>
            <person name="Proschold T."/>
            <person name="Salamov A."/>
            <person name="Schmutz J."/>
            <person name="Weeks D."/>
            <person name="Yamada T."/>
            <person name="Claverie J.M."/>
            <person name="Grigoriev I."/>
            <person name="Van Etten J."/>
            <person name="Lomsadze A."/>
            <person name="Borodovsky M."/>
        </authorList>
    </citation>
    <scope>NUCLEOTIDE SEQUENCE [LARGE SCALE GENOMIC DNA]</scope>
    <source>
        <strain evidence="5 6">C-169</strain>
    </source>
</reference>
<dbReference type="InterPro" id="IPR013201">
    <property type="entry name" value="Prot_inhib_I29"/>
</dbReference>
<dbReference type="GO" id="GO:0006508">
    <property type="term" value="P:proteolysis"/>
    <property type="evidence" value="ECO:0007669"/>
    <property type="project" value="InterPro"/>
</dbReference>
<feature type="domain" description="Peptidase C1A papain C-terminal" evidence="3">
    <location>
        <begin position="116"/>
        <end position="332"/>
    </location>
</feature>
<dbReference type="InterPro" id="IPR038765">
    <property type="entry name" value="Papain-like_cys_pep_sf"/>
</dbReference>
<dbReference type="Proteomes" id="UP000007264">
    <property type="component" value="Unassembled WGS sequence"/>
</dbReference>
<dbReference type="InterPro" id="IPR000668">
    <property type="entry name" value="Peptidase_C1A_C"/>
</dbReference>
<dbReference type="SUPFAM" id="SSF54001">
    <property type="entry name" value="Cysteine proteinases"/>
    <property type="match status" value="1"/>
</dbReference>
<evidence type="ECO:0000259" key="4">
    <source>
        <dbReference type="SMART" id="SM00848"/>
    </source>
</evidence>
<name>I0YRB3_COCSC</name>
<dbReference type="Pfam" id="PF00112">
    <property type="entry name" value="Peptidase_C1"/>
    <property type="match status" value="1"/>
</dbReference>
<dbReference type="SMART" id="SM00645">
    <property type="entry name" value="Pept_C1"/>
    <property type="match status" value="1"/>
</dbReference>